<feature type="chain" id="PRO_5026688604" evidence="14">
    <location>
        <begin position="22"/>
        <end position="755"/>
    </location>
</feature>
<evidence type="ECO:0000256" key="14">
    <source>
        <dbReference type="SAM" id="SignalP"/>
    </source>
</evidence>
<feature type="signal peptide" evidence="14">
    <location>
        <begin position="1"/>
        <end position="21"/>
    </location>
</feature>
<evidence type="ECO:0000256" key="10">
    <source>
        <dbReference type="ARBA" id="ARBA00023136"/>
    </source>
</evidence>
<dbReference type="Gene3D" id="3.40.50.10140">
    <property type="entry name" value="Toll/interleukin-1 receptor homology (TIR) domain"/>
    <property type="match status" value="1"/>
</dbReference>
<evidence type="ECO:0000313" key="17">
    <source>
        <dbReference type="RefSeq" id="XP_028034943.1"/>
    </source>
</evidence>
<evidence type="ECO:0000256" key="5">
    <source>
        <dbReference type="ARBA" id="ARBA00022692"/>
    </source>
</evidence>
<evidence type="ECO:0000256" key="8">
    <source>
        <dbReference type="ARBA" id="ARBA00022859"/>
    </source>
</evidence>
<evidence type="ECO:0000256" key="3">
    <source>
        <dbReference type="ARBA" id="ARBA00022588"/>
    </source>
</evidence>
<dbReference type="AlphaFoldDB" id="A0A6J2JZT5"/>
<dbReference type="SUPFAM" id="SSF52200">
    <property type="entry name" value="Toll/Interleukin receptor TIR domain"/>
    <property type="match status" value="1"/>
</dbReference>
<keyword evidence="5 13" id="KW-0812">Transmembrane</keyword>
<sequence>MLLKIIKLLNFFLLFIASAETRKTQKCLTGYMTDVQTWVNEDGVLTKTIDQSTAIDLSSHFDPVPFLHQIMSEFKTDNGQRVRYLSLAKCRLTRVPPVFHLSDSMGRWLSQTVEYMTFYGNKFVDRSAAGEQYNMIINATGAVETEPVFSLQYQGTTVWSTSIEYVSFPSLKELDLRRCSIQVLRSNMFGGMPSLEALYIGENEIYQIESNTFAGLNKLLHLDFSRNEAFDSTGSLKNLITPQTPLFDGLTSLVSLDLSFTKMSKRNVAVLTGLGPNLRRLSICDTGLQDLRSDMFYKTNLTYLDLSKNNGILNTPNILRGLEDTLVVLYANTIGTGRVDMLKNFHRLEILQLLNNEITSLPQEVAATWRSLQILDLNKNRIITWFEPIFSLIPNLKYLALKHNNINVIREDMIVDFRNISYLALAGNFFMCNCNSRDFLETAARNERNRQNGYIKSVYESKNLFLYHRGFEDFNTLIAQRKPVIFENSISEWDNEEESVYLLTDFYGRNYICASFASDEGEAIFMGDVPSCYARRDMQYDEKMIKNQYKLIALILLPCVLLPLLMLFVFRRTIFYFLIMMRNSAALTMINKDKTGVDGTIFNYDVFVSYCNEDRVWVLDHLLPQLESNCNISVCLHERDFQIGLSILENIVACMDRSRAIMLIISKRFLMSQWCQFEMHLAQHRLLETRRNDLILVLLEEIPRRIRPTTLHYLMLTKTYIIWPKVAHERNIFWRRLRKGLVTQKLKHTENVSLA</sequence>
<keyword evidence="6 14" id="KW-0732">Signal</keyword>
<dbReference type="KEGG" id="bman:114246564"/>
<evidence type="ECO:0000256" key="2">
    <source>
        <dbReference type="ARBA" id="ARBA00009634"/>
    </source>
</evidence>
<dbReference type="Pfam" id="PF13676">
    <property type="entry name" value="TIR_2"/>
    <property type="match status" value="1"/>
</dbReference>
<evidence type="ECO:0000313" key="16">
    <source>
        <dbReference type="Proteomes" id="UP000504629"/>
    </source>
</evidence>
<dbReference type="OrthoDB" id="1081807at2759"/>
<evidence type="ECO:0000256" key="6">
    <source>
        <dbReference type="ARBA" id="ARBA00022729"/>
    </source>
</evidence>
<protein>
    <submittedName>
        <fullName evidence="17">Toll-like receptor 3</fullName>
    </submittedName>
</protein>
<keyword evidence="8" id="KW-0391">Immunity</keyword>
<dbReference type="SUPFAM" id="SSF52058">
    <property type="entry name" value="L domain-like"/>
    <property type="match status" value="1"/>
</dbReference>
<dbReference type="FunFam" id="3.40.50.10140:FF:000001">
    <property type="entry name" value="Toll-like receptor 2"/>
    <property type="match status" value="1"/>
</dbReference>
<reference evidence="17" key="1">
    <citation type="submission" date="2025-08" db="UniProtKB">
        <authorList>
            <consortium name="RefSeq"/>
        </authorList>
    </citation>
    <scope>IDENTIFICATION</scope>
    <source>
        <tissue evidence="17">Silk gland</tissue>
    </source>
</reference>
<comment type="subcellular location">
    <subcellularLocation>
        <location evidence="1">Membrane</location>
        <topology evidence="1">Single-pass type I membrane protein</topology>
    </subcellularLocation>
</comment>
<keyword evidence="11" id="KW-0675">Receptor</keyword>
<evidence type="ECO:0000256" key="11">
    <source>
        <dbReference type="ARBA" id="ARBA00023170"/>
    </source>
</evidence>
<dbReference type="GO" id="GO:0045087">
    <property type="term" value="P:innate immune response"/>
    <property type="evidence" value="ECO:0007669"/>
    <property type="project" value="UniProtKB-KW"/>
</dbReference>
<keyword evidence="7" id="KW-0677">Repeat</keyword>
<gene>
    <name evidence="17" type="primary">LOC114246564</name>
</gene>
<comment type="similarity">
    <text evidence="2">Belongs to the Toll-like receptor family.</text>
</comment>
<keyword evidence="16" id="KW-1185">Reference proteome</keyword>
<dbReference type="InterPro" id="IPR001611">
    <property type="entry name" value="Leu-rich_rpt"/>
</dbReference>
<dbReference type="PANTHER" id="PTHR24365">
    <property type="entry name" value="TOLL-LIKE RECEPTOR"/>
    <property type="match status" value="1"/>
</dbReference>
<dbReference type="Pfam" id="PF13855">
    <property type="entry name" value="LRR_8"/>
    <property type="match status" value="2"/>
</dbReference>
<keyword evidence="10 13" id="KW-0472">Membrane</keyword>
<dbReference type="InterPro" id="IPR000157">
    <property type="entry name" value="TIR_dom"/>
</dbReference>
<evidence type="ECO:0000256" key="9">
    <source>
        <dbReference type="ARBA" id="ARBA00022989"/>
    </source>
</evidence>
<dbReference type="Pfam" id="PF13516">
    <property type="entry name" value="LRR_6"/>
    <property type="match status" value="1"/>
</dbReference>
<dbReference type="SMART" id="SM00369">
    <property type="entry name" value="LRR_TYP"/>
    <property type="match status" value="4"/>
</dbReference>
<dbReference type="InterPro" id="IPR003591">
    <property type="entry name" value="Leu-rich_rpt_typical-subtyp"/>
</dbReference>
<dbReference type="RefSeq" id="XP_028034943.1">
    <property type="nucleotide sequence ID" value="XM_028179142.1"/>
</dbReference>
<name>A0A6J2JZT5_BOMMA</name>
<evidence type="ECO:0000256" key="1">
    <source>
        <dbReference type="ARBA" id="ARBA00004479"/>
    </source>
</evidence>
<evidence type="ECO:0000256" key="4">
    <source>
        <dbReference type="ARBA" id="ARBA00022614"/>
    </source>
</evidence>
<evidence type="ECO:0000256" key="13">
    <source>
        <dbReference type="SAM" id="Phobius"/>
    </source>
</evidence>
<dbReference type="InterPro" id="IPR035897">
    <property type="entry name" value="Toll_tir_struct_dom_sf"/>
</dbReference>
<keyword evidence="9 13" id="KW-1133">Transmembrane helix</keyword>
<accession>A0A6J2JZT5</accession>
<proteinExistence type="inferred from homology"/>
<dbReference type="PANTHER" id="PTHR24365:SF530">
    <property type="entry name" value="MSTPROX-RELATED"/>
    <property type="match status" value="1"/>
</dbReference>
<dbReference type="Gene3D" id="3.80.10.10">
    <property type="entry name" value="Ribonuclease Inhibitor"/>
    <property type="match status" value="2"/>
</dbReference>
<dbReference type="GeneID" id="114246564"/>
<dbReference type="InterPro" id="IPR032675">
    <property type="entry name" value="LRR_dom_sf"/>
</dbReference>
<dbReference type="GO" id="GO:0007165">
    <property type="term" value="P:signal transduction"/>
    <property type="evidence" value="ECO:0007669"/>
    <property type="project" value="InterPro"/>
</dbReference>
<dbReference type="SMART" id="SM00255">
    <property type="entry name" value="TIR"/>
    <property type="match status" value="1"/>
</dbReference>
<evidence type="ECO:0000259" key="15">
    <source>
        <dbReference type="PROSITE" id="PS50104"/>
    </source>
</evidence>
<evidence type="ECO:0000256" key="7">
    <source>
        <dbReference type="ARBA" id="ARBA00022737"/>
    </source>
</evidence>
<dbReference type="Proteomes" id="UP000504629">
    <property type="component" value="Unplaced"/>
</dbReference>
<keyword evidence="4" id="KW-0433">Leucine-rich repeat</keyword>
<keyword evidence="12" id="KW-0325">Glycoprotein</keyword>
<dbReference type="GO" id="GO:0038023">
    <property type="term" value="F:signaling receptor activity"/>
    <property type="evidence" value="ECO:0007669"/>
    <property type="project" value="TreeGrafter"/>
</dbReference>
<dbReference type="GO" id="GO:0005886">
    <property type="term" value="C:plasma membrane"/>
    <property type="evidence" value="ECO:0007669"/>
    <property type="project" value="TreeGrafter"/>
</dbReference>
<dbReference type="PROSITE" id="PS50104">
    <property type="entry name" value="TIR"/>
    <property type="match status" value="1"/>
</dbReference>
<evidence type="ECO:0000256" key="12">
    <source>
        <dbReference type="ARBA" id="ARBA00023180"/>
    </source>
</evidence>
<feature type="transmembrane region" description="Helical" evidence="13">
    <location>
        <begin position="551"/>
        <end position="570"/>
    </location>
</feature>
<feature type="domain" description="TIR" evidence="15">
    <location>
        <begin position="602"/>
        <end position="741"/>
    </location>
</feature>
<keyword evidence="3" id="KW-0399">Innate immunity</keyword>
<organism evidence="16 17">
    <name type="scientific">Bombyx mandarina</name>
    <name type="common">Wild silk moth</name>
    <name type="synonym">Wild silkworm</name>
    <dbReference type="NCBI Taxonomy" id="7092"/>
    <lineage>
        <taxon>Eukaryota</taxon>
        <taxon>Metazoa</taxon>
        <taxon>Ecdysozoa</taxon>
        <taxon>Arthropoda</taxon>
        <taxon>Hexapoda</taxon>
        <taxon>Insecta</taxon>
        <taxon>Pterygota</taxon>
        <taxon>Neoptera</taxon>
        <taxon>Endopterygota</taxon>
        <taxon>Lepidoptera</taxon>
        <taxon>Glossata</taxon>
        <taxon>Ditrysia</taxon>
        <taxon>Bombycoidea</taxon>
        <taxon>Bombycidae</taxon>
        <taxon>Bombycinae</taxon>
        <taxon>Bombyx</taxon>
    </lineage>
</organism>